<dbReference type="AlphaFoldDB" id="A0A8K0E533"/>
<organism evidence="2 3">
    <name type="scientific">Rhamnella rubrinervis</name>
    <dbReference type="NCBI Taxonomy" id="2594499"/>
    <lineage>
        <taxon>Eukaryota</taxon>
        <taxon>Viridiplantae</taxon>
        <taxon>Streptophyta</taxon>
        <taxon>Embryophyta</taxon>
        <taxon>Tracheophyta</taxon>
        <taxon>Spermatophyta</taxon>
        <taxon>Magnoliopsida</taxon>
        <taxon>eudicotyledons</taxon>
        <taxon>Gunneridae</taxon>
        <taxon>Pentapetalae</taxon>
        <taxon>rosids</taxon>
        <taxon>fabids</taxon>
        <taxon>Rosales</taxon>
        <taxon>Rhamnaceae</taxon>
        <taxon>rhamnoid group</taxon>
        <taxon>Rhamneae</taxon>
        <taxon>Rhamnella</taxon>
    </lineage>
</organism>
<gene>
    <name evidence="2" type="ORF">FNV43_RR19725</name>
</gene>
<evidence type="ECO:0000313" key="3">
    <source>
        <dbReference type="Proteomes" id="UP000796880"/>
    </source>
</evidence>
<comment type="caution">
    <text evidence="2">The sequence shown here is derived from an EMBL/GenBank/DDBJ whole genome shotgun (WGS) entry which is preliminary data.</text>
</comment>
<proteinExistence type="predicted"/>
<evidence type="ECO:0000256" key="1">
    <source>
        <dbReference type="SAM" id="MobiDB-lite"/>
    </source>
</evidence>
<sequence length="149" mass="16926">MGGSGTSGNGQGSCSTTASDSSTVKIRALFYFDRRPKFSESDGKLRIPEGDLPRLVRLRNDISYEQFKQIIRSRAPNYYGQFTSYVVSYYLPGHGLIALKTEEDMKDMIEELDESNRIREPQMFKIQQENGARSNDSKMMEHGQVSKPQ</sequence>
<dbReference type="EMBL" id="VOIH02000009">
    <property type="protein sequence ID" value="KAF3436972.1"/>
    <property type="molecule type" value="Genomic_DNA"/>
</dbReference>
<feature type="region of interest" description="Disordered" evidence="1">
    <location>
        <begin position="127"/>
        <end position="149"/>
    </location>
</feature>
<keyword evidence="3" id="KW-1185">Reference proteome</keyword>
<dbReference type="Proteomes" id="UP000796880">
    <property type="component" value="Unassembled WGS sequence"/>
</dbReference>
<name>A0A8K0E533_9ROSA</name>
<evidence type="ECO:0000313" key="2">
    <source>
        <dbReference type="EMBL" id="KAF3436972.1"/>
    </source>
</evidence>
<protein>
    <submittedName>
        <fullName evidence="2">Uncharacterized protein</fullName>
    </submittedName>
</protein>
<accession>A0A8K0E533</accession>
<reference evidence="2" key="1">
    <citation type="submission" date="2020-03" db="EMBL/GenBank/DDBJ databases">
        <title>A high-quality chromosome-level genome assembly of a woody plant with both climbing and erect habits, Rhamnella rubrinervis.</title>
        <authorList>
            <person name="Lu Z."/>
            <person name="Yang Y."/>
            <person name="Zhu X."/>
            <person name="Sun Y."/>
        </authorList>
    </citation>
    <scope>NUCLEOTIDE SEQUENCE</scope>
    <source>
        <strain evidence="2">BYM</strain>
        <tissue evidence="2">Leaf</tissue>
    </source>
</reference>